<sequence>MTFRIVCICVCVHVCMYVCVCVCVCVCMCVCVCVSECAVRKFFVNDFSKTAEPIFILKTVFDLYSHNLDD</sequence>
<feature type="signal peptide" evidence="1">
    <location>
        <begin position="1"/>
        <end position="21"/>
    </location>
</feature>
<organism evidence="2">
    <name type="scientific">Xenopsylla cheopis</name>
    <name type="common">Oriental rat flea</name>
    <name type="synonym">Pulex cheopis</name>
    <dbReference type="NCBI Taxonomy" id="163159"/>
    <lineage>
        <taxon>Eukaryota</taxon>
        <taxon>Metazoa</taxon>
        <taxon>Ecdysozoa</taxon>
        <taxon>Arthropoda</taxon>
        <taxon>Hexapoda</taxon>
        <taxon>Insecta</taxon>
        <taxon>Pterygota</taxon>
        <taxon>Neoptera</taxon>
        <taxon>Endopterygota</taxon>
        <taxon>Siphonaptera</taxon>
        <taxon>Pulicidae</taxon>
        <taxon>Xenopsyllinae</taxon>
        <taxon>Xenopsylla</taxon>
    </lineage>
</organism>
<evidence type="ECO:0000313" key="2">
    <source>
        <dbReference type="EMBL" id="NOV50176.1"/>
    </source>
</evidence>
<feature type="chain" id="PRO_5026670211" evidence="1">
    <location>
        <begin position="22"/>
        <end position="70"/>
    </location>
</feature>
<proteinExistence type="predicted"/>
<keyword evidence="1" id="KW-0732">Signal</keyword>
<evidence type="ECO:0000256" key="1">
    <source>
        <dbReference type="SAM" id="SignalP"/>
    </source>
</evidence>
<dbReference type="EMBL" id="GIIL01006450">
    <property type="protein sequence ID" value="NOV50176.1"/>
    <property type="molecule type" value="Transcribed_RNA"/>
</dbReference>
<accession>A0A6M2DV00</accession>
<protein>
    <submittedName>
        <fullName evidence="2">Putative secreted protein</fullName>
    </submittedName>
</protein>
<dbReference type="AlphaFoldDB" id="A0A6M2DV00"/>
<name>A0A6M2DV00_XENCH</name>
<reference evidence="2" key="1">
    <citation type="submission" date="2020-03" db="EMBL/GenBank/DDBJ databases">
        <title>Transcriptomic Profiling of the Digestive Tract of the Rat Flea, Xenopsylla cheopis, Following Blood Feeding and Infection with Yersinia pestis.</title>
        <authorList>
            <person name="Bland D.M."/>
            <person name="Martens C.A."/>
            <person name="Virtaneva K."/>
            <person name="Kanakabandi K."/>
            <person name="Long D."/>
            <person name="Rosenke R."/>
            <person name="Saturday G.A."/>
            <person name="Hoyt F.H."/>
            <person name="Bruno D.P."/>
            <person name="Ribeiro J.M.C."/>
            <person name="Hinnebusch J."/>
        </authorList>
    </citation>
    <scope>NUCLEOTIDE SEQUENCE</scope>
</reference>